<dbReference type="HOGENOM" id="CLU_041517_3_1_4"/>
<dbReference type="SUPFAM" id="SSF46689">
    <property type="entry name" value="Homeodomain-like"/>
    <property type="match status" value="1"/>
</dbReference>
<keyword evidence="2" id="KW-0614">Plasmid</keyword>
<proteinExistence type="predicted"/>
<gene>
    <name evidence="2" type="ORF">BRPE64_ECDS02260</name>
</gene>
<evidence type="ECO:0000313" key="2">
    <source>
        <dbReference type="EMBL" id="BAO94108.1"/>
    </source>
</evidence>
<dbReference type="InterPro" id="IPR009057">
    <property type="entry name" value="Homeodomain-like_sf"/>
</dbReference>
<keyword evidence="3" id="KW-1185">Reference proteome</keyword>
<reference evidence="2 3" key="1">
    <citation type="journal article" date="2013" name="Genome Announc.">
        <title>Complete Genome Sequence of Burkholderia sp. Strain RPE64, Bacterial Symbiont of the Bean Bug Riptortus pedestris.</title>
        <authorList>
            <person name="Shibata T.F."/>
            <person name="Maeda T."/>
            <person name="Nikoh N."/>
            <person name="Yamaguchi K."/>
            <person name="Oshima K."/>
            <person name="Hattori M."/>
            <person name="Nishiyama T."/>
            <person name="Hasebe M."/>
            <person name="Fukatsu T."/>
            <person name="Kikuchi Y."/>
            <person name="Shigenobu S."/>
        </authorList>
    </citation>
    <scope>NUCLEOTIDE SEQUENCE [LARGE SCALE GENOMIC DNA]</scope>
    <source>
        <plasmid evidence="2 3">p2</plasmid>
    </source>
</reference>
<dbReference type="Proteomes" id="UP000013966">
    <property type="component" value="Plasmid p2"/>
</dbReference>
<reference evidence="2 3" key="2">
    <citation type="journal article" date="2018" name="Int. J. Syst. Evol. Microbiol.">
        <title>Burkholderia insecticola sp. nov., a gut symbiotic bacterium of the bean bug Riptortus pedestris.</title>
        <authorList>
            <person name="Takeshita K."/>
            <person name="Tamaki H."/>
            <person name="Ohbayashi T."/>
            <person name="Meng X.-Y."/>
            <person name="Sone T."/>
            <person name="Mitani Y."/>
            <person name="Peeters C."/>
            <person name="Kikuchi Y."/>
            <person name="Vandamme P."/>
        </authorList>
    </citation>
    <scope>NUCLEOTIDE SEQUENCE [LARGE SCALE GENOMIC DNA]</scope>
    <source>
        <strain evidence="2">RPE64</strain>
        <plasmid evidence="2 3">p2</plasmid>
    </source>
</reference>
<evidence type="ECO:0000256" key="1">
    <source>
        <dbReference type="SAM" id="MobiDB-lite"/>
    </source>
</evidence>
<protein>
    <submittedName>
        <fullName evidence="2">Integrase catalytic subunit</fullName>
    </submittedName>
</protein>
<dbReference type="AlphaFoldDB" id="A0A060PJJ8"/>
<dbReference type="EMBL" id="AP013062">
    <property type="protein sequence ID" value="BAO94108.1"/>
    <property type="molecule type" value="Genomic_DNA"/>
</dbReference>
<organism evidence="2 3">
    <name type="scientific">Caballeronia insecticola</name>
    <dbReference type="NCBI Taxonomy" id="758793"/>
    <lineage>
        <taxon>Bacteria</taxon>
        <taxon>Pseudomonadati</taxon>
        <taxon>Pseudomonadota</taxon>
        <taxon>Betaproteobacteria</taxon>
        <taxon>Burkholderiales</taxon>
        <taxon>Burkholderiaceae</taxon>
        <taxon>Caballeronia</taxon>
    </lineage>
</organism>
<dbReference type="KEGG" id="buo:BRPE64_ECDS02260"/>
<name>A0A060PJJ8_9BURK</name>
<accession>A0A060PJJ8</accession>
<feature type="region of interest" description="Disordered" evidence="1">
    <location>
        <begin position="41"/>
        <end position="68"/>
    </location>
</feature>
<evidence type="ECO:0000313" key="3">
    <source>
        <dbReference type="Proteomes" id="UP000013966"/>
    </source>
</evidence>
<geneLocation type="plasmid" evidence="2 3">
    <name>p2</name>
</geneLocation>
<sequence length="123" mass="13670">MSMHELDRLGLIQAVAERRQLKPGPAAERQGLSTRQIRRPVARYPDDGPTGLVSRRRAKPTNNRQDAATANRALTIIRERYADFGPSSACEELPSQPCLPLSRYCQNDADIIHVKLEGTAPHS</sequence>